<sequence length="266" mass="30334">MIYRYTRSIRNNHSARKLCILIICAATARPPSIGATSFINHYVTTRRSLSRTSKIVKSPRNLSNSCVNIHECEDEIIRRTNKWVKNVIVGLNFCPFAERALTKNELQTIVVRGDNEEEIISSVLLESLLRKDQVGTTLVVTPDLHSTDFIDFWNVVDFAESTLRRQDLDGIIQIAPFHPLFEFAGEEDDVGNLTNRSPYPIFHILREDEVERAVEKLKGDSSKVWKRNISLLESMEEHYGRSSTESIMSGAKQVEGVLDLIKKKDD</sequence>
<accession>A0A7S3PVT2</accession>
<reference evidence="1" key="1">
    <citation type="submission" date="2021-01" db="EMBL/GenBank/DDBJ databases">
        <authorList>
            <person name="Corre E."/>
            <person name="Pelletier E."/>
            <person name="Niang G."/>
            <person name="Scheremetjew M."/>
            <person name="Finn R."/>
            <person name="Kale V."/>
            <person name="Holt S."/>
            <person name="Cochrane G."/>
            <person name="Meng A."/>
            <person name="Brown T."/>
            <person name="Cohen L."/>
        </authorList>
    </citation>
    <scope>NUCLEOTIDE SEQUENCE</scope>
    <source>
        <strain evidence="1">MM31A-1</strain>
    </source>
</reference>
<name>A0A7S3PVT2_9STRA</name>
<dbReference type="InterPro" id="IPR009858">
    <property type="entry name" value="DUF1415"/>
</dbReference>
<dbReference type="Pfam" id="PF07209">
    <property type="entry name" value="DUF1415"/>
    <property type="match status" value="1"/>
</dbReference>
<gene>
    <name evidence="1" type="ORF">CDEB00056_LOCUS1790</name>
</gene>
<evidence type="ECO:0000313" key="1">
    <source>
        <dbReference type="EMBL" id="CAE0456949.1"/>
    </source>
</evidence>
<protein>
    <recommendedName>
        <fullName evidence="2">DUF1415 domain-containing protein</fullName>
    </recommendedName>
</protein>
<dbReference type="AlphaFoldDB" id="A0A7S3PVT2"/>
<evidence type="ECO:0008006" key="2">
    <source>
        <dbReference type="Google" id="ProtNLM"/>
    </source>
</evidence>
<organism evidence="1">
    <name type="scientific">Chaetoceros debilis</name>
    <dbReference type="NCBI Taxonomy" id="122233"/>
    <lineage>
        <taxon>Eukaryota</taxon>
        <taxon>Sar</taxon>
        <taxon>Stramenopiles</taxon>
        <taxon>Ochrophyta</taxon>
        <taxon>Bacillariophyta</taxon>
        <taxon>Coscinodiscophyceae</taxon>
        <taxon>Chaetocerotophycidae</taxon>
        <taxon>Chaetocerotales</taxon>
        <taxon>Chaetocerotaceae</taxon>
        <taxon>Chaetoceros</taxon>
    </lineage>
</organism>
<proteinExistence type="predicted"/>
<dbReference type="EMBL" id="HBIO01002537">
    <property type="protein sequence ID" value="CAE0456949.1"/>
    <property type="molecule type" value="Transcribed_RNA"/>
</dbReference>